<dbReference type="PANTHER" id="PTHR10194:SF146">
    <property type="entry name" value="RAS GTPASE-ACTIVATING PROTEIN 1"/>
    <property type="match status" value="1"/>
</dbReference>
<feature type="domain" description="C2" evidence="9">
    <location>
        <begin position="464"/>
        <end position="579"/>
    </location>
</feature>
<dbReference type="InterPro" id="IPR000008">
    <property type="entry name" value="C2_dom"/>
</dbReference>
<keyword evidence="1 5" id="KW-0728">SH3 domain</keyword>
<dbReference type="Gene3D" id="1.10.506.10">
    <property type="entry name" value="GTPase Activation - p120gap, domain 1"/>
    <property type="match status" value="2"/>
</dbReference>
<dbReference type="InterPro" id="IPR023152">
    <property type="entry name" value="RasGAP_CS"/>
</dbReference>
<evidence type="ECO:0000256" key="1">
    <source>
        <dbReference type="ARBA" id="ARBA00022443"/>
    </source>
</evidence>
<evidence type="ECO:0000259" key="10">
    <source>
        <dbReference type="PROSITE" id="PS50018"/>
    </source>
</evidence>
<dbReference type="InterPro" id="IPR036028">
    <property type="entry name" value="SH3-like_dom_sf"/>
</dbReference>
<reference evidence="11 12" key="1">
    <citation type="journal article" date="2018" name="Gigascience">
        <title>Genomes of trombidid mites reveal novel predicted allergens and laterally-transferred genes associated with secondary metabolism.</title>
        <authorList>
            <person name="Dong X."/>
            <person name="Chaisiri K."/>
            <person name="Xia D."/>
            <person name="Armstrong S.D."/>
            <person name="Fang Y."/>
            <person name="Donnelly M.J."/>
            <person name="Kadowaki T."/>
            <person name="McGarry J.W."/>
            <person name="Darby A.C."/>
            <person name="Makepeace B.L."/>
        </authorList>
    </citation>
    <scope>NUCLEOTIDE SEQUENCE [LARGE SCALE GENOMIC DNA]</scope>
    <source>
        <strain evidence="11">UoL-WK</strain>
    </source>
</reference>
<dbReference type="Gene3D" id="2.30.30.40">
    <property type="entry name" value="SH3 Domains"/>
    <property type="match status" value="1"/>
</dbReference>
<dbReference type="InterPro" id="IPR008936">
    <property type="entry name" value="Rho_GTPase_activation_prot"/>
</dbReference>
<dbReference type="PROSITE" id="PS50002">
    <property type="entry name" value="SH3"/>
    <property type="match status" value="1"/>
</dbReference>
<dbReference type="InterPro" id="IPR000980">
    <property type="entry name" value="SH2"/>
</dbReference>
<dbReference type="InterPro" id="IPR035652">
    <property type="entry name" value="RasGAP_SH3"/>
</dbReference>
<name>A0A443RPJ8_9ACAR</name>
<dbReference type="SMART" id="SM00326">
    <property type="entry name" value="SH3"/>
    <property type="match status" value="1"/>
</dbReference>
<dbReference type="PROSITE" id="PS50003">
    <property type="entry name" value="PH_DOMAIN"/>
    <property type="match status" value="1"/>
</dbReference>
<keyword evidence="2" id="KW-0343">GTPase activation</keyword>
<dbReference type="InterPro" id="IPR035892">
    <property type="entry name" value="C2_domain_sf"/>
</dbReference>
<dbReference type="Pfam" id="PF00017">
    <property type="entry name" value="SH2"/>
    <property type="match status" value="2"/>
</dbReference>
<dbReference type="PROSITE" id="PS50001">
    <property type="entry name" value="SH2"/>
    <property type="match status" value="2"/>
</dbReference>
<dbReference type="SMART" id="SM00252">
    <property type="entry name" value="SH2"/>
    <property type="match status" value="2"/>
</dbReference>
<feature type="domain" description="PH" evidence="8">
    <location>
        <begin position="364"/>
        <end position="467"/>
    </location>
</feature>
<accession>A0A443RPJ8</accession>
<dbReference type="InterPro" id="IPR001849">
    <property type="entry name" value="PH_domain"/>
</dbReference>
<feature type="domain" description="SH2" evidence="6">
    <location>
        <begin position="67"/>
        <end position="157"/>
    </location>
</feature>
<dbReference type="CDD" id="cd11788">
    <property type="entry name" value="SH3_RasGAP"/>
    <property type="match status" value="1"/>
</dbReference>
<organism evidence="11 12">
    <name type="scientific">Dinothrombium tinctorium</name>
    <dbReference type="NCBI Taxonomy" id="1965070"/>
    <lineage>
        <taxon>Eukaryota</taxon>
        <taxon>Metazoa</taxon>
        <taxon>Ecdysozoa</taxon>
        <taxon>Arthropoda</taxon>
        <taxon>Chelicerata</taxon>
        <taxon>Arachnida</taxon>
        <taxon>Acari</taxon>
        <taxon>Acariformes</taxon>
        <taxon>Trombidiformes</taxon>
        <taxon>Prostigmata</taxon>
        <taxon>Anystina</taxon>
        <taxon>Parasitengona</taxon>
        <taxon>Trombidioidea</taxon>
        <taxon>Trombidiidae</taxon>
        <taxon>Dinothrombium</taxon>
    </lineage>
</organism>
<comment type="caution">
    <text evidence="11">The sequence shown here is derived from an EMBL/GenBank/DDBJ whole genome shotgun (WGS) entry which is preliminary data.</text>
</comment>
<dbReference type="Pfam" id="PF00169">
    <property type="entry name" value="PH"/>
    <property type="match status" value="1"/>
</dbReference>
<evidence type="ECO:0000313" key="11">
    <source>
        <dbReference type="EMBL" id="RWS17206.1"/>
    </source>
</evidence>
<dbReference type="SUPFAM" id="SSF49562">
    <property type="entry name" value="C2 domain (Calcium/lipid-binding domain, CaLB)"/>
    <property type="match status" value="1"/>
</dbReference>
<evidence type="ECO:0000256" key="5">
    <source>
        <dbReference type="PROSITE-ProRule" id="PRU00192"/>
    </source>
</evidence>
<evidence type="ECO:0000313" key="12">
    <source>
        <dbReference type="Proteomes" id="UP000285301"/>
    </source>
</evidence>
<evidence type="ECO:0000259" key="9">
    <source>
        <dbReference type="PROSITE" id="PS50004"/>
    </source>
</evidence>
<dbReference type="GO" id="GO:0005096">
    <property type="term" value="F:GTPase activator activity"/>
    <property type="evidence" value="ECO:0007669"/>
    <property type="project" value="UniProtKB-KW"/>
</dbReference>
<dbReference type="Pfam" id="PF00168">
    <property type="entry name" value="C2"/>
    <property type="match status" value="1"/>
</dbReference>
<dbReference type="PROSITE" id="PS50018">
    <property type="entry name" value="RAS_GTPASE_ACTIV_2"/>
    <property type="match status" value="1"/>
</dbReference>
<evidence type="ECO:0000259" key="8">
    <source>
        <dbReference type="PROSITE" id="PS50003"/>
    </source>
</evidence>
<evidence type="ECO:0000259" key="7">
    <source>
        <dbReference type="PROSITE" id="PS50002"/>
    </source>
</evidence>
<evidence type="ECO:0000259" key="6">
    <source>
        <dbReference type="PROSITE" id="PS50001"/>
    </source>
</evidence>
<evidence type="ECO:0000256" key="3">
    <source>
        <dbReference type="ARBA" id="ARBA00022999"/>
    </source>
</evidence>
<dbReference type="OrthoDB" id="1562946at2759"/>
<dbReference type="InterPro" id="IPR001936">
    <property type="entry name" value="RasGAP_dom"/>
</dbReference>
<dbReference type="Pfam" id="PF00616">
    <property type="entry name" value="RasGAP"/>
    <property type="match status" value="2"/>
</dbReference>
<dbReference type="CDD" id="cd13260">
    <property type="entry name" value="PH_RASA1"/>
    <property type="match status" value="1"/>
</dbReference>
<proteinExistence type="predicted"/>
<dbReference type="SMART" id="SM00239">
    <property type="entry name" value="C2"/>
    <property type="match status" value="1"/>
</dbReference>
<dbReference type="EMBL" id="NCKU01000107">
    <property type="protein sequence ID" value="RWS17206.1"/>
    <property type="molecule type" value="Genomic_DNA"/>
</dbReference>
<dbReference type="SUPFAM" id="SSF50044">
    <property type="entry name" value="SH3-domain"/>
    <property type="match status" value="1"/>
</dbReference>
<dbReference type="InterPro" id="IPR001452">
    <property type="entry name" value="SH3_domain"/>
</dbReference>
<dbReference type="InterPro" id="IPR011993">
    <property type="entry name" value="PH-like_dom_sf"/>
</dbReference>
<dbReference type="STRING" id="1965070.A0A443RPJ8"/>
<gene>
    <name evidence="11" type="ORF">B4U79_13056</name>
</gene>
<dbReference type="PROSITE" id="PS50004">
    <property type="entry name" value="C2"/>
    <property type="match status" value="1"/>
</dbReference>
<dbReference type="PRINTS" id="PR00401">
    <property type="entry name" value="SH2DOMAIN"/>
</dbReference>
<dbReference type="SMART" id="SM00233">
    <property type="entry name" value="PH"/>
    <property type="match status" value="1"/>
</dbReference>
<evidence type="ECO:0000256" key="2">
    <source>
        <dbReference type="ARBA" id="ARBA00022468"/>
    </source>
</evidence>
<protein>
    <submittedName>
        <fullName evidence="11">Ras GTPase-activating protein 1-like protein</fullName>
    </submittedName>
</protein>
<dbReference type="GO" id="GO:0048468">
    <property type="term" value="P:cell development"/>
    <property type="evidence" value="ECO:0007669"/>
    <property type="project" value="UniProtKB-ARBA"/>
</dbReference>
<dbReference type="InterPro" id="IPR039360">
    <property type="entry name" value="Ras_GTPase"/>
</dbReference>
<dbReference type="Gene3D" id="2.30.29.30">
    <property type="entry name" value="Pleckstrin-homology domain (PH domain)/Phosphotyrosine-binding domain (PTB)"/>
    <property type="match status" value="1"/>
</dbReference>
<dbReference type="InterPro" id="IPR036860">
    <property type="entry name" value="SH2_dom_sf"/>
</dbReference>
<dbReference type="Gene3D" id="3.30.505.10">
    <property type="entry name" value="SH2 domain"/>
    <property type="match status" value="2"/>
</dbReference>
<feature type="domain" description="Ras-GAP" evidence="10">
    <location>
        <begin position="637"/>
        <end position="831"/>
    </location>
</feature>
<dbReference type="SUPFAM" id="SSF50729">
    <property type="entry name" value="PH domain-like"/>
    <property type="match status" value="1"/>
</dbReference>
<dbReference type="Gene3D" id="2.60.40.150">
    <property type="entry name" value="C2 domain"/>
    <property type="match status" value="1"/>
</dbReference>
<keyword evidence="3 4" id="KW-0727">SH2 domain</keyword>
<feature type="domain" description="SH2" evidence="6">
    <location>
        <begin position="236"/>
        <end position="324"/>
    </location>
</feature>
<dbReference type="Pfam" id="PF00018">
    <property type="entry name" value="SH3_1"/>
    <property type="match status" value="1"/>
</dbReference>
<dbReference type="PROSITE" id="PS00509">
    <property type="entry name" value="RAS_GTPASE_ACTIV_1"/>
    <property type="match status" value="1"/>
</dbReference>
<feature type="domain" description="SH3" evidence="7">
    <location>
        <begin position="164"/>
        <end position="226"/>
    </location>
</feature>
<dbReference type="Proteomes" id="UP000285301">
    <property type="component" value="Unassembled WGS sequence"/>
</dbReference>
<evidence type="ECO:0000256" key="4">
    <source>
        <dbReference type="PROSITE-ProRule" id="PRU00191"/>
    </source>
</evidence>
<dbReference type="PANTHER" id="PTHR10194">
    <property type="entry name" value="RAS GTPASE-ACTIVATING PROTEINS"/>
    <property type="match status" value="1"/>
</dbReference>
<dbReference type="AlphaFoldDB" id="A0A443RPJ8"/>
<dbReference type="SMART" id="SM00323">
    <property type="entry name" value="RasGAP"/>
    <property type="match status" value="1"/>
</dbReference>
<dbReference type="SUPFAM" id="SSF48350">
    <property type="entry name" value="GTPase activation domain, GAP"/>
    <property type="match status" value="1"/>
</dbReference>
<sequence length="930" mass="107229">MGDHFVGRKTTFFECQQQAANRRSSCAVFRGRNEDVNVDDEFDPFANDDLVDDSVDIALAAPPRSQWFNGRMDRSTAEQRLQMAGKVGSYLVRESERKNGSFVLSYLGKTGINHFRITAVCGDYYIGGRQFSSLSQLIGYYTNVADLLKNERLVYPIPPQEPVRDTRKVVAILPYTKMPDTDELSFYKGDIFVVHNDLGNGWLWCTSYLSQESGLVFKDLVEEIEDNIDSNEIYPWFHSNISKKEAVEKLAKMGPGSFLVRPSDNSPGNYSLFFHIKNTVQRFRIERKGNKYVMGGRCFESLEAVINRYKNEQIVEGFCLGDPVLKTPFETSFAARRAEEIGNKSQDVYATLRESRELAKKDRSIRMKGYLDKKSQRHKKWKNLYFVLNSKEQLLSFYENERRTKPKGLIQLSYSYLYLVHDSLFERPNCFQLVERTLPCISTIYYLCAPTSDIAQEWIQEIRPLCVPQQPRGRSFSDVTEVRTLYISLVDAHRLPVKLVPHPFCIISLNKVKVCRTQVKCPPDPIWEEDFVLEDIPQDVNSFTITLFNKGKRSKDTEIAEMSVELKKLNNGEEIEDWFHLIGLNPPIREDWGALRVRLRYVHELIMPLYEYSALKELIMNDDLEAISVLEDFCHRDRGPLGNSLLRVFRYEKKETSLLKAMIEREIKRETETSTLFRMNSLTTTLMDQYMRSTCNAFLRKALQESIQRVMETRQSCELNPSRLDSLSEACANAEHLLTLLDDVVDGIFHSVEACPRPLRFICGCLQRAVAAKWPNDPFVKTRVVGGFIFLRLICPAILNPRQFNLINDTPSEVAARSLILIAKCLQNLANLVEFGTKEPWMEVVNPFILKNKARMIKFLNDISSVYDFPEPEDVCRGDPARELATIHSICEIHKEEIINLGQTRPTLRKLATVTDMLTKHKQRYNETIL</sequence>
<dbReference type="SUPFAM" id="SSF55550">
    <property type="entry name" value="SH2 domain"/>
    <property type="match status" value="2"/>
</dbReference>
<keyword evidence="12" id="KW-1185">Reference proteome</keyword>